<keyword evidence="2" id="KW-0472">Membrane</keyword>
<evidence type="ECO:0000256" key="2">
    <source>
        <dbReference type="SAM" id="Phobius"/>
    </source>
</evidence>
<gene>
    <name evidence="3" type="ORF">CEW83_12350</name>
</gene>
<feature type="region of interest" description="Disordered" evidence="1">
    <location>
        <begin position="36"/>
        <end position="63"/>
    </location>
</feature>
<dbReference type="Proteomes" id="UP000244930">
    <property type="component" value="Chromosome"/>
</dbReference>
<name>A0A2U8GQD2_9RHOO</name>
<evidence type="ECO:0000256" key="1">
    <source>
        <dbReference type="SAM" id="MobiDB-lite"/>
    </source>
</evidence>
<reference evidence="3 4" key="1">
    <citation type="submission" date="2017-06" db="EMBL/GenBank/DDBJ databases">
        <title>Azoarcus.</title>
        <authorList>
            <person name="Woo J.-H."/>
            <person name="Kim H.-S."/>
        </authorList>
    </citation>
    <scope>NUCLEOTIDE SEQUENCE [LARGE SCALE GENOMIC DNA]</scope>
    <source>
        <strain evidence="3 4">TSPY31</strain>
    </source>
</reference>
<dbReference type="EMBL" id="CP022187">
    <property type="protein sequence ID" value="AWI75909.1"/>
    <property type="molecule type" value="Genomic_DNA"/>
</dbReference>
<feature type="transmembrane region" description="Helical" evidence="2">
    <location>
        <begin position="6"/>
        <end position="28"/>
    </location>
</feature>
<keyword evidence="2" id="KW-0812">Transmembrane</keyword>
<protein>
    <submittedName>
        <fullName evidence="3">Uncharacterized protein</fullName>
    </submittedName>
</protein>
<organism evidence="3 4">
    <name type="scientific">Parazoarcus communis</name>
    <dbReference type="NCBI Taxonomy" id="41977"/>
    <lineage>
        <taxon>Bacteria</taxon>
        <taxon>Pseudomonadati</taxon>
        <taxon>Pseudomonadota</taxon>
        <taxon>Betaproteobacteria</taxon>
        <taxon>Rhodocyclales</taxon>
        <taxon>Zoogloeaceae</taxon>
        <taxon>Parazoarcus</taxon>
    </lineage>
</organism>
<keyword evidence="2" id="KW-1133">Transmembrane helix</keyword>
<dbReference type="RefSeq" id="WP_108949612.1">
    <property type="nucleotide sequence ID" value="NZ_CP022187.1"/>
</dbReference>
<dbReference type="AlphaFoldDB" id="A0A2U8GQD2"/>
<sequence>MTSYKHFILPAVLVGTTAAMSVFAAFMTNRLRNTRQDRQKTALADWEDEGGSVPPVPARESEP</sequence>
<accession>A0A2U8GQD2</accession>
<proteinExistence type="predicted"/>
<evidence type="ECO:0000313" key="3">
    <source>
        <dbReference type="EMBL" id="AWI75909.1"/>
    </source>
</evidence>
<keyword evidence="4" id="KW-1185">Reference proteome</keyword>
<dbReference type="KEGG" id="acom:CEW83_12350"/>
<evidence type="ECO:0000313" key="4">
    <source>
        <dbReference type="Proteomes" id="UP000244930"/>
    </source>
</evidence>